<evidence type="ECO:0000259" key="8">
    <source>
        <dbReference type="PROSITE" id="PS51192"/>
    </source>
</evidence>
<dbReference type="PANTHER" id="PTHR47959:SF13">
    <property type="entry name" value="ATP-DEPENDENT RNA HELICASE RHLE"/>
    <property type="match status" value="1"/>
</dbReference>
<keyword evidence="2" id="KW-0378">Hydrolase</keyword>
<accession>A0A8G0KSP7</accession>
<feature type="domain" description="Helicase ATP-binding" evidence="8">
    <location>
        <begin position="33"/>
        <end position="204"/>
    </location>
</feature>
<dbReference type="InterPro" id="IPR050079">
    <property type="entry name" value="DEAD_box_RNA_helicase"/>
</dbReference>
<dbReference type="PROSITE" id="PS51192">
    <property type="entry name" value="HELICASE_ATP_BIND_1"/>
    <property type="match status" value="1"/>
</dbReference>
<dbReference type="KEGG" id="fdv:JJC05_03465"/>
<evidence type="ECO:0000259" key="10">
    <source>
        <dbReference type="PROSITE" id="PS51195"/>
    </source>
</evidence>
<dbReference type="GO" id="GO:0003724">
    <property type="term" value="F:RNA helicase activity"/>
    <property type="evidence" value="ECO:0007669"/>
    <property type="project" value="InterPro"/>
</dbReference>
<sequence>MSSFEQFNLPKSLQKALDELKFVSPTPIQQKSFNVIISGRDVMGIAQTGTGKTFAYLLPLLKQYKFAQTYNPRMMILVPTRELVVQVVDEIEKLTAYMSVRTLGIYGGVNINTQKNQVYQGIDILVGTPWRIMDLALDNVLSLQEVNKLVIDEFDEMLNLGFRPQITSILTMLKPKRQNVLFSATMTDEVDEILNDYFDFPEEITLAKSGTPLEKIQQLSYHVPNFNTKVNLLKHLLQTDDSLERVLIFVNNKKIADMLHEKIEAAYPDQFGIIHSNKSQNYRLLTMSSFQRGETKGIITTDVMARGLDISNITHVINFEMPEIPEQYIHRIGRTGRADTEGIAISFIAPREEDIKIEAEMLMDLEIPILDLPENIEISTQLIGPEKEKQKIKHLLKKPKTSENSAFQDKSEKNKKVNLGGPEKENLAKQLLEIALLNVNVQKNARKNKFSDSIPLIISKSPLLITLIRLFRKKYINKSRFESSLLLEVNPF</sequence>
<dbReference type="InterPro" id="IPR044742">
    <property type="entry name" value="DEAD/DEAH_RhlB"/>
</dbReference>
<dbReference type="CDD" id="cd00268">
    <property type="entry name" value="DEADc"/>
    <property type="match status" value="1"/>
</dbReference>
<dbReference type="SMART" id="SM00487">
    <property type="entry name" value="DEXDc"/>
    <property type="match status" value="1"/>
</dbReference>
<gene>
    <name evidence="11" type="ORF">JJC05_03465</name>
</gene>
<evidence type="ECO:0000256" key="4">
    <source>
        <dbReference type="ARBA" id="ARBA00022840"/>
    </source>
</evidence>
<dbReference type="PANTHER" id="PTHR47959">
    <property type="entry name" value="ATP-DEPENDENT RNA HELICASE RHLE-RELATED"/>
    <property type="match status" value="1"/>
</dbReference>
<dbReference type="Pfam" id="PF00270">
    <property type="entry name" value="DEAD"/>
    <property type="match status" value="1"/>
</dbReference>
<dbReference type="InterPro" id="IPR014014">
    <property type="entry name" value="RNA_helicase_DEAD_Q_motif"/>
</dbReference>
<dbReference type="EMBL" id="CP067378">
    <property type="protein sequence ID" value="QYS89391.1"/>
    <property type="molecule type" value="Genomic_DNA"/>
</dbReference>
<dbReference type="Pfam" id="PF00271">
    <property type="entry name" value="Helicase_C"/>
    <property type="match status" value="1"/>
</dbReference>
<evidence type="ECO:0000256" key="2">
    <source>
        <dbReference type="ARBA" id="ARBA00022801"/>
    </source>
</evidence>
<evidence type="ECO:0000256" key="5">
    <source>
        <dbReference type="ARBA" id="ARBA00038437"/>
    </source>
</evidence>
<dbReference type="PROSITE" id="PS51194">
    <property type="entry name" value="HELICASE_CTER"/>
    <property type="match status" value="1"/>
</dbReference>
<organism evidence="11">
    <name type="scientific">Flavobacterium columnare</name>
    <dbReference type="NCBI Taxonomy" id="996"/>
    <lineage>
        <taxon>Bacteria</taxon>
        <taxon>Pseudomonadati</taxon>
        <taxon>Bacteroidota</taxon>
        <taxon>Flavobacteriia</taxon>
        <taxon>Flavobacteriales</taxon>
        <taxon>Flavobacteriaceae</taxon>
        <taxon>Flavobacterium</taxon>
    </lineage>
</organism>
<protein>
    <submittedName>
        <fullName evidence="11">DEAD/DEAH box helicase</fullName>
    </submittedName>
</protein>
<feature type="short sequence motif" description="Q motif" evidence="6">
    <location>
        <begin position="2"/>
        <end position="30"/>
    </location>
</feature>
<dbReference type="PROSITE" id="PS51195">
    <property type="entry name" value="Q_MOTIF"/>
    <property type="match status" value="1"/>
</dbReference>
<keyword evidence="1" id="KW-0547">Nucleotide-binding</keyword>
<evidence type="ECO:0000313" key="11">
    <source>
        <dbReference type="EMBL" id="QYS89391.1"/>
    </source>
</evidence>
<dbReference type="InterPro" id="IPR001650">
    <property type="entry name" value="Helicase_C-like"/>
</dbReference>
<keyword evidence="4" id="KW-0067">ATP-binding</keyword>
<dbReference type="InterPro" id="IPR014001">
    <property type="entry name" value="Helicase_ATP-bd"/>
</dbReference>
<dbReference type="Gene3D" id="3.40.50.300">
    <property type="entry name" value="P-loop containing nucleotide triphosphate hydrolases"/>
    <property type="match status" value="2"/>
</dbReference>
<evidence type="ECO:0000259" key="9">
    <source>
        <dbReference type="PROSITE" id="PS51194"/>
    </source>
</evidence>
<feature type="domain" description="Helicase C-terminal" evidence="9">
    <location>
        <begin position="231"/>
        <end position="384"/>
    </location>
</feature>
<feature type="region of interest" description="Disordered" evidence="7">
    <location>
        <begin position="398"/>
        <end position="421"/>
    </location>
</feature>
<evidence type="ECO:0000256" key="6">
    <source>
        <dbReference type="PROSITE-ProRule" id="PRU00552"/>
    </source>
</evidence>
<evidence type="ECO:0000256" key="1">
    <source>
        <dbReference type="ARBA" id="ARBA00022741"/>
    </source>
</evidence>
<dbReference type="GO" id="GO:0003676">
    <property type="term" value="F:nucleic acid binding"/>
    <property type="evidence" value="ECO:0007669"/>
    <property type="project" value="InterPro"/>
</dbReference>
<feature type="domain" description="DEAD-box RNA helicase Q" evidence="10">
    <location>
        <begin position="2"/>
        <end position="30"/>
    </location>
</feature>
<dbReference type="CDD" id="cd18787">
    <property type="entry name" value="SF2_C_DEAD"/>
    <property type="match status" value="1"/>
</dbReference>
<dbReference type="GO" id="GO:0016787">
    <property type="term" value="F:hydrolase activity"/>
    <property type="evidence" value="ECO:0007669"/>
    <property type="project" value="UniProtKB-KW"/>
</dbReference>
<dbReference type="SUPFAM" id="SSF52540">
    <property type="entry name" value="P-loop containing nucleoside triphosphate hydrolases"/>
    <property type="match status" value="1"/>
</dbReference>
<dbReference type="AlphaFoldDB" id="A0A8G0KSP7"/>
<dbReference type="GO" id="GO:0005524">
    <property type="term" value="F:ATP binding"/>
    <property type="evidence" value="ECO:0007669"/>
    <property type="project" value="UniProtKB-KW"/>
</dbReference>
<dbReference type="Proteomes" id="UP000824721">
    <property type="component" value="Chromosome"/>
</dbReference>
<dbReference type="InterPro" id="IPR027417">
    <property type="entry name" value="P-loop_NTPase"/>
</dbReference>
<reference evidence="11" key="1">
    <citation type="submission" date="2020-12" db="EMBL/GenBank/DDBJ databases">
        <title>Genome sequencing of genetic groups of Flavobacterium columnare.</title>
        <authorList>
            <person name="Waldbieser G.C."/>
            <person name="Griffin M.J."/>
            <person name="LaFrentz B.R."/>
        </authorList>
    </citation>
    <scope>NUCLEOTIDE SEQUENCE</scope>
    <source>
        <strain evidence="11">90-106</strain>
    </source>
</reference>
<keyword evidence="3 11" id="KW-0347">Helicase</keyword>
<proteinExistence type="inferred from homology"/>
<name>A0A8G0KSP7_9FLAO</name>
<evidence type="ECO:0000256" key="3">
    <source>
        <dbReference type="ARBA" id="ARBA00022806"/>
    </source>
</evidence>
<dbReference type="GO" id="GO:0005829">
    <property type="term" value="C:cytosol"/>
    <property type="evidence" value="ECO:0007669"/>
    <property type="project" value="TreeGrafter"/>
</dbReference>
<dbReference type="InterPro" id="IPR011545">
    <property type="entry name" value="DEAD/DEAH_box_helicase_dom"/>
</dbReference>
<comment type="similarity">
    <text evidence="5">Belongs to the DEAD box helicase family.</text>
</comment>
<dbReference type="SMART" id="SM00490">
    <property type="entry name" value="HELICc"/>
    <property type="match status" value="1"/>
</dbReference>
<evidence type="ECO:0000256" key="7">
    <source>
        <dbReference type="SAM" id="MobiDB-lite"/>
    </source>
</evidence>